<keyword evidence="2" id="KW-1185">Reference proteome</keyword>
<name>A0A4Z2DAE9_SCHJA</name>
<protein>
    <submittedName>
        <fullName evidence="1">Uncharacterized protein</fullName>
    </submittedName>
</protein>
<evidence type="ECO:0000313" key="2">
    <source>
        <dbReference type="Proteomes" id="UP000311919"/>
    </source>
</evidence>
<dbReference type="EMBL" id="SKCS01000195">
    <property type="protein sequence ID" value="TNN13358.1"/>
    <property type="molecule type" value="Genomic_DNA"/>
</dbReference>
<proteinExistence type="predicted"/>
<reference evidence="1 2" key="1">
    <citation type="submission" date="2019-03" db="EMBL/GenBank/DDBJ databases">
        <title>An improved genome assembly of the fluke Schistosoma japonicum.</title>
        <authorList>
            <person name="Hu W."/>
            <person name="Luo F."/>
            <person name="Yin M."/>
            <person name="Mo X."/>
            <person name="Sun C."/>
            <person name="Wu Q."/>
            <person name="Zhu B."/>
            <person name="Xiang M."/>
            <person name="Wang J."/>
            <person name="Wang Y."/>
            <person name="Zhang T."/>
            <person name="Xu B."/>
            <person name="Zheng H."/>
            <person name="Feng Z."/>
        </authorList>
    </citation>
    <scope>NUCLEOTIDE SEQUENCE [LARGE SCALE GENOMIC DNA]</scope>
    <source>
        <strain evidence="1">HuSjv2</strain>
        <tissue evidence="1">Worms</tissue>
    </source>
</reference>
<dbReference type="AlphaFoldDB" id="A0A4Z2DAE9"/>
<organism evidence="1 2">
    <name type="scientific">Schistosoma japonicum</name>
    <name type="common">Blood fluke</name>
    <dbReference type="NCBI Taxonomy" id="6182"/>
    <lineage>
        <taxon>Eukaryota</taxon>
        <taxon>Metazoa</taxon>
        <taxon>Spiralia</taxon>
        <taxon>Lophotrochozoa</taxon>
        <taxon>Platyhelminthes</taxon>
        <taxon>Trematoda</taxon>
        <taxon>Digenea</taxon>
        <taxon>Strigeidida</taxon>
        <taxon>Schistosomatoidea</taxon>
        <taxon>Schistosomatidae</taxon>
        <taxon>Schistosoma</taxon>
    </lineage>
</organism>
<dbReference type="Proteomes" id="UP000311919">
    <property type="component" value="Unassembled WGS sequence"/>
</dbReference>
<feature type="non-terminal residue" evidence="1">
    <location>
        <position position="87"/>
    </location>
</feature>
<feature type="non-terminal residue" evidence="1">
    <location>
        <position position="1"/>
    </location>
</feature>
<comment type="caution">
    <text evidence="1">The sequence shown here is derived from an EMBL/GenBank/DDBJ whole genome shotgun (WGS) entry which is preliminary data.</text>
</comment>
<sequence length="87" mass="9929">INQFNRILSYILNFQYTTELLTPNNNNRKNNSIVSLNTTTNNIINNNNDSDNNISRKNITCVIGIRLNVNCEHATIICDDQTIAVFQ</sequence>
<gene>
    <name evidence="1" type="ORF">EWB00_003016</name>
</gene>
<accession>A0A4Z2DAE9</accession>
<evidence type="ECO:0000313" key="1">
    <source>
        <dbReference type="EMBL" id="TNN13358.1"/>
    </source>
</evidence>